<evidence type="ECO:0000256" key="4">
    <source>
        <dbReference type="ARBA" id="ARBA00023002"/>
    </source>
</evidence>
<dbReference type="PANTHER" id="PTHR43128">
    <property type="entry name" value="L-2-HYDROXYCARBOXYLATE DEHYDROGENASE (NAD(P)(+))"/>
    <property type="match status" value="1"/>
</dbReference>
<feature type="transmembrane region" description="Helical" evidence="10">
    <location>
        <begin position="21"/>
        <end position="39"/>
    </location>
</feature>
<keyword evidence="10" id="KW-0812">Transmembrane</keyword>
<dbReference type="PRINTS" id="PR00086">
    <property type="entry name" value="LLDHDRGNASE"/>
</dbReference>
<dbReference type="SUPFAM" id="SSF56327">
    <property type="entry name" value="LDH C-terminal domain-like"/>
    <property type="match status" value="1"/>
</dbReference>
<feature type="binding site" evidence="8">
    <location>
        <begin position="134"/>
        <end position="136"/>
    </location>
    <ligand>
        <name>NAD(+)</name>
        <dbReference type="ChEBI" id="CHEBI:57540"/>
    </ligand>
</feature>
<keyword evidence="4 9" id="KW-0560">Oxidoreductase</keyword>
<name>A0AAN9VVM2_9ORTH</name>
<dbReference type="SUPFAM" id="SSF51735">
    <property type="entry name" value="NAD(P)-binding Rossmann-fold domains"/>
    <property type="match status" value="1"/>
</dbReference>
<dbReference type="CDD" id="cd05293">
    <property type="entry name" value="LDH_1"/>
    <property type="match status" value="1"/>
</dbReference>
<dbReference type="InterPro" id="IPR011304">
    <property type="entry name" value="L-lactate_DH"/>
</dbReference>
<dbReference type="Gene3D" id="3.90.110.10">
    <property type="entry name" value="Lactate dehydrogenase/glycoside hydrolase, family 4, C-terminal"/>
    <property type="match status" value="1"/>
</dbReference>
<comment type="catalytic activity">
    <reaction evidence="6 9">
        <text>(S)-lactate + NAD(+) = pyruvate + NADH + H(+)</text>
        <dbReference type="Rhea" id="RHEA:23444"/>
        <dbReference type="ChEBI" id="CHEBI:15361"/>
        <dbReference type="ChEBI" id="CHEBI:15378"/>
        <dbReference type="ChEBI" id="CHEBI:16651"/>
        <dbReference type="ChEBI" id="CHEBI:57540"/>
        <dbReference type="ChEBI" id="CHEBI:57945"/>
        <dbReference type="EC" id="1.1.1.27"/>
    </reaction>
</comment>
<keyword evidence="10" id="KW-1133">Transmembrane helix</keyword>
<proteinExistence type="inferred from homology"/>
<gene>
    <name evidence="13" type="ORF">R5R35_000038</name>
</gene>
<evidence type="ECO:0000259" key="12">
    <source>
        <dbReference type="Pfam" id="PF02866"/>
    </source>
</evidence>
<evidence type="ECO:0000256" key="6">
    <source>
        <dbReference type="ARBA" id="ARBA00049258"/>
    </source>
</evidence>
<feature type="binding site" evidence="8">
    <location>
        <begin position="25"/>
        <end position="30"/>
    </location>
    <ligand>
        <name>NAD(+)</name>
        <dbReference type="ChEBI" id="CHEBI:57540"/>
    </ligand>
</feature>
<keyword evidence="10" id="KW-0472">Membrane</keyword>
<dbReference type="Pfam" id="PF00056">
    <property type="entry name" value="Ldh_1_N"/>
    <property type="match status" value="1"/>
</dbReference>
<dbReference type="FunFam" id="3.40.50.720:FF:000018">
    <property type="entry name" value="Malate dehydrogenase"/>
    <property type="match status" value="1"/>
</dbReference>
<dbReference type="Gene3D" id="3.40.50.720">
    <property type="entry name" value="NAD(P)-binding Rossmann-like Domain"/>
    <property type="match status" value="1"/>
</dbReference>
<comment type="pathway">
    <text evidence="1 9">Fermentation; pyruvate fermentation to lactate; (S)-lactate from pyruvate: step 1/1.</text>
</comment>
<evidence type="ECO:0000259" key="11">
    <source>
        <dbReference type="Pfam" id="PF00056"/>
    </source>
</evidence>
<accession>A0AAN9VVM2</accession>
<comment type="caution">
    <text evidence="13">The sequence shown here is derived from an EMBL/GenBank/DDBJ whole genome shotgun (WGS) entry which is preliminary data.</text>
</comment>
<feature type="domain" description="Lactate/malate dehydrogenase N-terminal" evidence="11">
    <location>
        <begin position="20"/>
        <end position="158"/>
    </location>
</feature>
<dbReference type="AlphaFoldDB" id="A0AAN9VVM2"/>
<evidence type="ECO:0000256" key="3">
    <source>
        <dbReference type="ARBA" id="ARBA00012967"/>
    </source>
</evidence>
<reference evidence="13 14" key="1">
    <citation type="submission" date="2024-03" db="EMBL/GenBank/DDBJ databases">
        <title>The genome assembly and annotation of the cricket Gryllus longicercus Weissman &amp; Gray.</title>
        <authorList>
            <person name="Szrajer S."/>
            <person name="Gray D."/>
            <person name="Ylla G."/>
        </authorList>
    </citation>
    <scope>NUCLEOTIDE SEQUENCE [LARGE SCALE GENOMIC DNA]</scope>
    <source>
        <strain evidence="13">DAG 2021-001</strain>
        <tissue evidence="13">Whole body minus gut</tissue>
    </source>
</reference>
<evidence type="ECO:0000313" key="14">
    <source>
        <dbReference type="Proteomes" id="UP001378592"/>
    </source>
</evidence>
<dbReference type="GO" id="GO:0004459">
    <property type="term" value="F:L-lactate dehydrogenase (NAD+) activity"/>
    <property type="evidence" value="ECO:0007669"/>
    <property type="project" value="UniProtKB-EC"/>
</dbReference>
<dbReference type="InterPro" id="IPR036291">
    <property type="entry name" value="NAD(P)-bd_dom_sf"/>
</dbReference>
<evidence type="ECO:0000256" key="10">
    <source>
        <dbReference type="SAM" id="Phobius"/>
    </source>
</evidence>
<dbReference type="InterPro" id="IPR001557">
    <property type="entry name" value="L-lactate/malate_DH"/>
</dbReference>
<sequence length="331" mass="36161">MLRKALMTTQAEPVDVSQAKVTVVGVGAVGMACAFSVMVEGLCTELALVDMAGEKVQGEVLDLQHGTTFIRRVKVYGSKDYSVTAKSRIAIVTAGVRQQKDETRLSLVQRNADVMKSIIPQLVKYSPDCVLLIVSNPVDIMTYVAWKLSGLPRNRVIGSGTCLDSSRFRVFIAERLNVAPDSVHGWIIGEHGDSSVAVWSGVNVAGVRLRDLNPNIGTENDPEKWTDLHTRVIRSAYEVINLKGYTSWAIGLSTAHIVKAILGNTLQVLPVSTYIKGCKHGMDKEVFLSLPCVLGENGVTHIIKQPLTDEEKALLHKSANLMHEIQMGIKF</sequence>
<feature type="binding site" evidence="8">
    <location>
        <position position="111"/>
    </location>
    <ligand>
        <name>NAD(+)</name>
        <dbReference type="ChEBI" id="CHEBI:57540"/>
    </ligand>
</feature>
<feature type="domain" description="Lactate/malate dehydrogenase C-terminal" evidence="12">
    <location>
        <begin position="161"/>
        <end position="329"/>
    </location>
</feature>
<dbReference type="EC" id="1.1.1.27" evidence="3 9"/>
<dbReference type="GO" id="GO:0006089">
    <property type="term" value="P:lactate metabolic process"/>
    <property type="evidence" value="ECO:0007669"/>
    <property type="project" value="TreeGrafter"/>
</dbReference>
<dbReference type="NCBIfam" id="TIGR01771">
    <property type="entry name" value="L-LDH-NAD"/>
    <property type="match status" value="1"/>
</dbReference>
<evidence type="ECO:0000256" key="1">
    <source>
        <dbReference type="ARBA" id="ARBA00004843"/>
    </source>
</evidence>
<evidence type="ECO:0000313" key="13">
    <source>
        <dbReference type="EMBL" id="KAK7865014.1"/>
    </source>
</evidence>
<dbReference type="InterPro" id="IPR015955">
    <property type="entry name" value="Lactate_DH/Glyco_Ohase_4_C"/>
</dbReference>
<keyword evidence="14" id="KW-1185">Reference proteome</keyword>
<dbReference type="GO" id="GO:0005737">
    <property type="term" value="C:cytoplasm"/>
    <property type="evidence" value="ECO:0007669"/>
    <property type="project" value="InterPro"/>
</dbReference>
<keyword evidence="5 8" id="KW-0520">NAD</keyword>
<dbReference type="EMBL" id="JAZDUA010000188">
    <property type="protein sequence ID" value="KAK7865014.1"/>
    <property type="molecule type" value="Genomic_DNA"/>
</dbReference>
<dbReference type="HAMAP" id="MF_00488">
    <property type="entry name" value="Lactate_dehydrog"/>
    <property type="match status" value="1"/>
</dbReference>
<evidence type="ECO:0000256" key="2">
    <source>
        <dbReference type="ARBA" id="ARBA00006054"/>
    </source>
</evidence>
<organism evidence="13 14">
    <name type="scientific">Gryllus longicercus</name>
    <dbReference type="NCBI Taxonomy" id="2509291"/>
    <lineage>
        <taxon>Eukaryota</taxon>
        <taxon>Metazoa</taxon>
        <taxon>Ecdysozoa</taxon>
        <taxon>Arthropoda</taxon>
        <taxon>Hexapoda</taxon>
        <taxon>Insecta</taxon>
        <taxon>Pterygota</taxon>
        <taxon>Neoptera</taxon>
        <taxon>Polyneoptera</taxon>
        <taxon>Orthoptera</taxon>
        <taxon>Ensifera</taxon>
        <taxon>Gryllidea</taxon>
        <taxon>Grylloidea</taxon>
        <taxon>Gryllidae</taxon>
        <taxon>Gryllinae</taxon>
        <taxon>Gryllus</taxon>
    </lineage>
</organism>
<evidence type="ECO:0000256" key="9">
    <source>
        <dbReference type="RuleBase" id="RU000496"/>
    </source>
</evidence>
<dbReference type="PANTHER" id="PTHR43128:SF16">
    <property type="entry name" value="L-LACTATE DEHYDROGENASE"/>
    <property type="match status" value="1"/>
</dbReference>
<dbReference type="PIRSF" id="PIRSF000102">
    <property type="entry name" value="Lac_mal_DH"/>
    <property type="match status" value="1"/>
</dbReference>
<dbReference type="InterPro" id="IPR022383">
    <property type="entry name" value="Lactate/malate_DH_C"/>
</dbReference>
<evidence type="ECO:0000256" key="7">
    <source>
        <dbReference type="PIRSR" id="PIRSR000102-1"/>
    </source>
</evidence>
<feature type="binding site" evidence="8">
    <location>
        <position position="50"/>
    </location>
    <ligand>
        <name>NAD(+)</name>
        <dbReference type="ChEBI" id="CHEBI:57540"/>
    </ligand>
</feature>
<protein>
    <recommendedName>
        <fullName evidence="3 9">L-lactate dehydrogenase</fullName>
        <ecNumber evidence="3 9">1.1.1.27</ecNumber>
    </recommendedName>
</protein>
<dbReference type="PROSITE" id="PS00064">
    <property type="entry name" value="L_LDH"/>
    <property type="match status" value="1"/>
</dbReference>
<evidence type="ECO:0000256" key="5">
    <source>
        <dbReference type="ARBA" id="ARBA00023027"/>
    </source>
</evidence>
<feature type="active site" description="Proton acceptor" evidence="7">
    <location>
        <position position="191"/>
    </location>
</feature>
<comment type="similarity">
    <text evidence="2">Belongs to the LDH/MDH superfamily. LDH family.</text>
</comment>
<dbReference type="Pfam" id="PF02866">
    <property type="entry name" value="Ldh_1_C"/>
    <property type="match status" value="1"/>
</dbReference>
<dbReference type="PROSITE" id="PS51257">
    <property type="entry name" value="PROKAR_LIPOPROTEIN"/>
    <property type="match status" value="1"/>
</dbReference>
<dbReference type="Proteomes" id="UP001378592">
    <property type="component" value="Unassembled WGS sequence"/>
</dbReference>
<evidence type="ECO:0000256" key="8">
    <source>
        <dbReference type="PIRSR" id="PIRSR000102-3"/>
    </source>
</evidence>
<dbReference type="InterPro" id="IPR018177">
    <property type="entry name" value="L-lactate_DH_AS"/>
</dbReference>
<dbReference type="InterPro" id="IPR001236">
    <property type="entry name" value="Lactate/malate_DH_N"/>
</dbReference>